<keyword evidence="3 9" id="KW-0997">Cell inner membrane</keyword>
<keyword evidence="7 9" id="KW-0472">Membrane</keyword>
<evidence type="ECO:0000256" key="4">
    <source>
        <dbReference type="ARBA" id="ARBA00022618"/>
    </source>
</evidence>
<evidence type="ECO:0000313" key="11">
    <source>
        <dbReference type="EMBL" id="TWO72119.1"/>
    </source>
</evidence>
<dbReference type="GO" id="GO:0043093">
    <property type="term" value="P:FtsZ-dependent cytokinesis"/>
    <property type="evidence" value="ECO:0007669"/>
    <property type="project" value="UniProtKB-UniRule"/>
</dbReference>
<dbReference type="InterPro" id="IPR026579">
    <property type="entry name" value="FtsQ"/>
</dbReference>
<keyword evidence="8 9" id="KW-0131">Cell cycle</keyword>
<gene>
    <name evidence="9" type="primary">ftsQ</name>
    <name evidence="11" type="ORF">FN976_05220</name>
</gene>
<evidence type="ECO:0000256" key="8">
    <source>
        <dbReference type="ARBA" id="ARBA00023306"/>
    </source>
</evidence>
<dbReference type="PANTHER" id="PTHR35851:SF1">
    <property type="entry name" value="CELL DIVISION PROTEIN FTSQ"/>
    <property type="match status" value="1"/>
</dbReference>
<feature type="domain" description="POTRA" evidence="10">
    <location>
        <begin position="41"/>
        <end position="110"/>
    </location>
</feature>
<dbReference type="HAMAP" id="MF_00911">
    <property type="entry name" value="FtsQ_subfam"/>
    <property type="match status" value="1"/>
</dbReference>
<evidence type="ECO:0000256" key="7">
    <source>
        <dbReference type="ARBA" id="ARBA00023136"/>
    </source>
</evidence>
<dbReference type="GO" id="GO:0005886">
    <property type="term" value="C:plasma membrane"/>
    <property type="evidence" value="ECO:0007669"/>
    <property type="project" value="UniProtKB-SubCell"/>
</dbReference>
<dbReference type="AlphaFoldDB" id="A0A562ZU42"/>
<dbReference type="EMBL" id="VOBQ01000004">
    <property type="protein sequence ID" value="TWO72119.1"/>
    <property type="molecule type" value="Genomic_DNA"/>
</dbReference>
<keyword evidence="5 9" id="KW-0812">Transmembrane</keyword>
<accession>A0A562ZU42</accession>
<dbReference type="InterPro" id="IPR045335">
    <property type="entry name" value="FtsQ_C_sf"/>
</dbReference>
<dbReference type="InterPro" id="IPR005548">
    <property type="entry name" value="Cell_div_FtsQ/DivIB_C"/>
</dbReference>
<comment type="subunit">
    <text evidence="9">Part of a complex composed of FtsB, FtsL and FtsQ.</text>
</comment>
<feature type="transmembrane region" description="Helical" evidence="9">
    <location>
        <begin position="12"/>
        <end position="36"/>
    </location>
</feature>
<evidence type="ECO:0000256" key="1">
    <source>
        <dbReference type="ARBA" id="ARBA00004370"/>
    </source>
</evidence>
<dbReference type="OrthoDB" id="9790370at2"/>
<dbReference type="GO" id="GO:0032153">
    <property type="term" value="C:cell division site"/>
    <property type="evidence" value="ECO:0007669"/>
    <property type="project" value="UniProtKB-UniRule"/>
</dbReference>
<name>A0A562ZU42_9BURK</name>
<evidence type="ECO:0000256" key="6">
    <source>
        <dbReference type="ARBA" id="ARBA00022989"/>
    </source>
</evidence>
<evidence type="ECO:0000256" key="9">
    <source>
        <dbReference type="HAMAP-Rule" id="MF_00911"/>
    </source>
</evidence>
<evidence type="ECO:0000256" key="5">
    <source>
        <dbReference type="ARBA" id="ARBA00022692"/>
    </source>
</evidence>
<protein>
    <recommendedName>
        <fullName evidence="9">Cell division protein FtsQ</fullName>
    </recommendedName>
</protein>
<evidence type="ECO:0000259" key="10">
    <source>
        <dbReference type="PROSITE" id="PS51779"/>
    </source>
</evidence>
<dbReference type="Gene3D" id="3.40.50.11690">
    <property type="entry name" value="Cell division protein FtsQ/DivIB"/>
    <property type="match status" value="1"/>
</dbReference>
<dbReference type="InterPro" id="IPR034746">
    <property type="entry name" value="POTRA"/>
</dbReference>
<keyword evidence="6 9" id="KW-1133">Transmembrane helix</keyword>
<dbReference type="InterPro" id="IPR013685">
    <property type="entry name" value="POTRA_FtsQ_type"/>
</dbReference>
<reference evidence="11 12" key="1">
    <citation type="submission" date="2019-07" db="EMBL/GenBank/DDBJ databases">
        <title>Caenimonas sedimenti sp. nov., isolated from activated sludge.</title>
        <authorList>
            <person name="Xu J."/>
        </authorList>
    </citation>
    <scope>NUCLEOTIDE SEQUENCE [LARGE SCALE GENOMIC DNA]</scope>
    <source>
        <strain evidence="11 12">HX-9-20</strain>
    </source>
</reference>
<dbReference type="Gene3D" id="3.10.20.310">
    <property type="entry name" value="membrane protein fhac"/>
    <property type="match status" value="1"/>
</dbReference>
<comment type="function">
    <text evidence="9">Essential cell division protein. May link together the upstream cell division proteins, which are predominantly cytoplasmic, with the downstream cell division proteins, which are predominantly periplasmic. May control correct divisome assembly.</text>
</comment>
<comment type="caution">
    <text evidence="11">The sequence shown here is derived from an EMBL/GenBank/DDBJ whole genome shotgun (WGS) entry which is preliminary data.</text>
</comment>
<comment type="subcellular location">
    <subcellularLocation>
        <location evidence="9">Cell inner membrane</location>
        <topology evidence="9">Single-pass type II membrane protein</topology>
    </subcellularLocation>
    <subcellularLocation>
        <location evidence="1">Membrane</location>
    </subcellularLocation>
    <text evidence="9">Localizes to the division septum.</text>
</comment>
<dbReference type="GO" id="GO:0090529">
    <property type="term" value="P:cell septum assembly"/>
    <property type="evidence" value="ECO:0007669"/>
    <property type="project" value="InterPro"/>
</dbReference>
<dbReference type="Pfam" id="PF03799">
    <property type="entry name" value="FtsQ_DivIB_C"/>
    <property type="match status" value="1"/>
</dbReference>
<evidence type="ECO:0000256" key="2">
    <source>
        <dbReference type="ARBA" id="ARBA00022475"/>
    </source>
</evidence>
<dbReference type="PROSITE" id="PS51779">
    <property type="entry name" value="POTRA"/>
    <property type="match status" value="1"/>
</dbReference>
<proteinExistence type="inferred from homology"/>
<dbReference type="Proteomes" id="UP000318199">
    <property type="component" value="Unassembled WGS sequence"/>
</dbReference>
<sequence>MNAALPLDVKLMNVTASLLFTVFGLLLAAALGWWALRHPLFAIGGITVQGDVTHNSAPTLRANVAPRLAGNFFTVDLQRARAAFEAVPWVRQAVVRREFPNRLRVVLQEHRAEALWGAEAESRLVNNFGEVFEANAGDAEQDDLPRLAGPDGESAQVLAMYRALHPLFTPLDLSVSQLTLTGRGSWVMVLDTGATVELGRGSQEEVLARSQRFAQTLTQVTAKYSRRPEALLSADLRHGDGYAVKLRGVGTTDVQAQKEPRK</sequence>
<dbReference type="PANTHER" id="PTHR35851">
    <property type="entry name" value="CELL DIVISION PROTEIN FTSQ"/>
    <property type="match status" value="1"/>
</dbReference>
<organism evidence="11 12">
    <name type="scientific">Caenimonas sedimenti</name>
    <dbReference type="NCBI Taxonomy" id="2596921"/>
    <lineage>
        <taxon>Bacteria</taxon>
        <taxon>Pseudomonadati</taxon>
        <taxon>Pseudomonadota</taxon>
        <taxon>Betaproteobacteria</taxon>
        <taxon>Burkholderiales</taxon>
        <taxon>Comamonadaceae</taxon>
        <taxon>Caenimonas</taxon>
    </lineage>
</organism>
<evidence type="ECO:0000256" key="3">
    <source>
        <dbReference type="ARBA" id="ARBA00022519"/>
    </source>
</evidence>
<keyword evidence="4 9" id="KW-0132">Cell division</keyword>
<keyword evidence="2 9" id="KW-1003">Cell membrane</keyword>
<evidence type="ECO:0000313" key="12">
    <source>
        <dbReference type="Proteomes" id="UP000318199"/>
    </source>
</evidence>
<dbReference type="Pfam" id="PF08478">
    <property type="entry name" value="POTRA_1"/>
    <property type="match status" value="1"/>
</dbReference>
<comment type="similarity">
    <text evidence="9">Belongs to the FtsQ/DivIB family. FtsQ subfamily.</text>
</comment>
<dbReference type="RefSeq" id="WP_145891712.1">
    <property type="nucleotide sequence ID" value="NZ_VOBQ01000004.1"/>
</dbReference>
<keyword evidence="12" id="KW-1185">Reference proteome</keyword>